<dbReference type="EMBL" id="UINC01010949">
    <property type="protein sequence ID" value="SVA48504.1"/>
    <property type="molecule type" value="Genomic_DNA"/>
</dbReference>
<gene>
    <name evidence="1" type="ORF">METZ01_LOCUS101358</name>
</gene>
<reference evidence="1" key="1">
    <citation type="submission" date="2018-05" db="EMBL/GenBank/DDBJ databases">
        <authorList>
            <person name="Lanie J.A."/>
            <person name="Ng W.-L."/>
            <person name="Kazmierczak K.M."/>
            <person name="Andrzejewski T.M."/>
            <person name="Davidsen T.M."/>
            <person name="Wayne K.J."/>
            <person name="Tettelin H."/>
            <person name="Glass J.I."/>
            <person name="Rusch D."/>
            <person name="Podicherti R."/>
            <person name="Tsui H.-C.T."/>
            <person name="Winkler M.E."/>
        </authorList>
    </citation>
    <scope>NUCLEOTIDE SEQUENCE</scope>
</reference>
<dbReference type="AlphaFoldDB" id="A0A381W7K7"/>
<accession>A0A381W7K7</accession>
<name>A0A381W7K7_9ZZZZ</name>
<proteinExistence type="predicted"/>
<sequence length="28" mass="3402">MYESLQEKFSKSEKRELLKHFSNIDKSV</sequence>
<protein>
    <submittedName>
        <fullName evidence="1">Uncharacterized protein</fullName>
    </submittedName>
</protein>
<evidence type="ECO:0000313" key="1">
    <source>
        <dbReference type="EMBL" id="SVA48504.1"/>
    </source>
</evidence>
<feature type="non-terminal residue" evidence="1">
    <location>
        <position position="28"/>
    </location>
</feature>
<organism evidence="1">
    <name type="scientific">marine metagenome</name>
    <dbReference type="NCBI Taxonomy" id="408172"/>
    <lineage>
        <taxon>unclassified sequences</taxon>
        <taxon>metagenomes</taxon>
        <taxon>ecological metagenomes</taxon>
    </lineage>
</organism>